<dbReference type="Pfam" id="PF02283">
    <property type="entry name" value="CobU"/>
    <property type="match status" value="1"/>
</dbReference>
<proteinExistence type="predicted"/>
<keyword evidence="3" id="KW-1185">Reference proteome</keyword>
<organism evidence="1 3">
    <name type="scientific">Anaerobacillus isosaccharinicus</name>
    <dbReference type="NCBI Taxonomy" id="1532552"/>
    <lineage>
        <taxon>Bacteria</taxon>
        <taxon>Bacillati</taxon>
        <taxon>Bacillota</taxon>
        <taxon>Bacilli</taxon>
        <taxon>Bacillales</taxon>
        <taxon>Bacillaceae</taxon>
        <taxon>Anaerobacillus</taxon>
    </lineage>
</organism>
<dbReference type="SUPFAM" id="SSF52540">
    <property type="entry name" value="P-loop containing nucleoside triphosphate hydrolases"/>
    <property type="match status" value="1"/>
</dbReference>
<protein>
    <submittedName>
        <fullName evidence="2">Bifunctional adenosylcobinamide kinase/adenosylcobinamide-phosphate guanylyltransferase</fullName>
    </submittedName>
</protein>
<evidence type="ECO:0000313" key="1">
    <source>
        <dbReference type="EMBL" id="OIJ19370.1"/>
    </source>
</evidence>
<reference evidence="2" key="4">
    <citation type="submission" date="2020-10" db="EMBL/GenBank/DDBJ databases">
        <authorList>
            <person name="Bassil N.M."/>
            <person name="Lloyd J.R."/>
        </authorList>
    </citation>
    <scope>NUCLEOTIDE SEQUENCE</scope>
    <source>
        <strain evidence="2">NB2006</strain>
    </source>
</reference>
<dbReference type="KEGG" id="aia:AWH56_025205"/>
<dbReference type="Gene3D" id="3.40.50.300">
    <property type="entry name" value="P-loop containing nucleotide triphosphate hydrolases"/>
    <property type="match status" value="1"/>
</dbReference>
<dbReference type="AlphaFoldDB" id="A0A1S2M4D7"/>
<evidence type="ECO:0000313" key="2">
    <source>
        <dbReference type="EMBL" id="QOY35910.1"/>
    </source>
</evidence>
<name>A0A1S2M4D7_9BACI</name>
<dbReference type="RefSeq" id="WP_071316890.1">
    <property type="nucleotide sequence ID" value="NZ_CP063356.2"/>
</dbReference>
<accession>A0A1S2M4D7</accession>
<dbReference type="Proteomes" id="UP000180175">
    <property type="component" value="Chromosome"/>
</dbReference>
<dbReference type="UniPathway" id="UPA00148">
    <property type="reaction ID" value="UER00236"/>
</dbReference>
<gene>
    <name evidence="2" type="ORF">AWH56_025205</name>
    <name evidence="1" type="ORF">AWH56_09360</name>
</gene>
<evidence type="ECO:0000313" key="3">
    <source>
        <dbReference type="Proteomes" id="UP000180175"/>
    </source>
</evidence>
<reference evidence="1 3" key="1">
    <citation type="submission" date="2016-10" db="EMBL/GenBank/DDBJ databases">
        <title>Draft genome sequences of four alkaliphilic bacteria belonging to the Anaerobacillus genus.</title>
        <authorList>
            <person name="Bassil N.M."/>
            <person name="Lloyd J.R."/>
        </authorList>
    </citation>
    <scope>NUCLEOTIDE SEQUENCE [LARGE SCALE GENOMIC DNA]</scope>
    <source>
        <strain evidence="1 3">NB2006</strain>
    </source>
</reference>
<dbReference type="GO" id="GO:0043752">
    <property type="term" value="F:adenosylcobinamide kinase activity"/>
    <property type="evidence" value="ECO:0007669"/>
    <property type="project" value="InterPro"/>
</dbReference>
<reference evidence="2 3" key="3">
    <citation type="journal article" date="2019" name="Int. J. Syst. Evol. Microbiol.">
        <title>Anaerobacillus isosaccharinicus sp. nov., an alkaliphilic bacterium which degrades isosaccharinic acid.</title>
        <authorList>
            <person name="Bassil N.M."/>
            <person name="Lloyd J.R."/>
        </authorList>
    </citation>
    <scope>NUCLEOTIDE SEQUENCE [LARGE SCALE GENOMIC DNA]</scope>
    <source>
        <strain evidence="2 3">NB2006</strain>
    </source>
</reference>
<keyword evidence="2" id="KW-0418">Kinase</keyword>
<dbReference type="InterPro" id="IPR027417">
    <property type="entry name" value="P-loop_NTPase"/>
</dbReference>
<dbReference type="OrthoDB" id="1766664at2"/>
<dbReference type="GO" id="GO:0016779">
    <property type="term" value="F:nucleotidyltransferase activity"/>
    <property type="evidence" value="ECO:0007669"/>
    <property type="project" value="UniProtKB-KW"/>
</dbReference>
<sequence>MHFITGGAFHGKKNWVIKNLQLNDRNCQWLNGYQQSRNVLELNLTNITTNYLVIEGVEQVIIELIKDNKLVLPSFQNWLQNLLVWEEQGSNRNVIIIGTDIGKGVVPIEKQQRLIRDEVGRCFQELTFHSAKVSLIWYGLQQVLKE</sequence>
<keyword evidence="2" id="KW-0808">Transferase</keyword>
<dbReference type="GO" id="GO:0000166">
    <property type="term" value="F:nucleotide binding"/>
    <property type="evidence" value="ECO:0007669"/>
    <property type="project" value="InterPro"/>
</dbReference>
<dbReference type="GO" id="GO:0009236">
    <property type="term" value="P:cobalamin biosynthetic process"/>
    <property type="evidence" value="ECO:0007669"/>
    <property type="project" value="UniProtKB-UniPathway"/>
</dbReference>
<keyword evidence="2" id="KW-0548">Nucleotidyltransferase</keyword>
<dbReference type="InterPro" id="IPR003203">
    <property type="entry name" value="CobU/CobP"/>
</dbReference>
<reference evidence="2 3" key="2">
    <citation type="journal article" date="2017" name="Genome Announc.">
        <title>Draft Genome Sequences of Four Alkaliphilic Bacteria Belonging to the Anaerobacillus Genus.</title>
        <authorList>
            <person name="Bassil N.M."/>
            <person name="Lloyd J.R."/>
        </authorList>
    </citation>
    <scope>NUCLEOTIDE SEQUENCE [LARGE SCALE GENOMIC DNA]</scope>
    <source>
        <strain evidence="2 3">NB2006</strain>
    </source>
</reference>
<dbReference type="EMBL" id="CP063356">
    <property type="protein sequence ID" value="QOY35910.1"/>
    <property type="molecule type" value="Genomic_DNA"/>
</dbReference>
<dbReference type="EMBL" id="LQXD01000079">
    <property type="protein sequence ID" value="OIJ19370.1"/>
    <property type="molecule type" value="Genomic_DNA"/>
</dbReference>